<feature type="chain" id="PRO_5026765218" evidence="2">
    <location>
        <begin position="22"/>
        <end position="460"/>
    </location>
</feature>
<dbReference type="Gene3D" id="1.20.1600.10">
    <property type="entry name" value="Outer membrane efflux proteins (OEP)"/>
    <property type="match status" value="1"/>
</dbReference>
<gene>
    <name evidence="3" type="ORF">GJ697_20825</name>
</gene>
<evidence type="ECO:0000256" key="1">
    <source>
        <dbReference type="ARBA" id="ARBA00007613"/>
    </source>
</evidence>
<dbReference type="EMBL" id="WKJM01000019">
    <property type="protein sequence ID" value="MRX10282.1"/>
    <property type="molecule type" value="Genomic_DNA"/>
</dbReference>
<name>A0A6L5QLY0_9BURK</name>
<evidence type="ECO:0000313" key="4">
    <source>
        <dbReference type="Proteomes" id="UP000481037"/>
    </source>
</evidence>
<dbReference type="GO" id="GO:0015562">
    <property type="term" value="F:efflux transmembrane transporter activity"/>
    <property type="evidence" value="ECO:0007669"/>
    <property type="project" value="InterPro"/>
</dbReference>
<dbReference type="InterPro" id="IPR003423">
    <property type="entry name" value="OMP_efflux"/>
</dbReference>
<proteinExistence type="inferred from homology"/>
<organism evidence="3 4">
    <name type="scientific">Duganella alba</name>
    <dbReference type="NCBI Taxonomy" id="2666081"/>
    <lineage>
        <taxon>Bacteria</taxon>
        <taxon>Pseudomonadati</taxon>
        <taxon>Pseudomonadota</taxon>
        <taxon>Betaproteobacteria</taxon>
        <taxon>Burkholderiales</taxon>
        <taxon>Oxalobacteraceae</taxon>
        <taxon>Telluria group</taxon>
        <taxon>Duganella</taxon>
    </lineage>
</organism>
<keyword evidence="4" id="KW-1185">Reference proteome</keyword>
<evidence type="ECO:0000313" key="3">
    <source>
        <dbReference type="EMBL" id="MRX10282.1"/>
    </source>
</evidence>
<feature type="signal peptide" evidence="2">
    <location>
        <begin position="1"/>
        <end position="21"/>
    </location>
</feature>
<keyword evidence="2" id="KW-0732">Signal</keyword>
<reference evidence="3 4" key="1">
    <citation type="submission" date="2019-11" db="EMBL/GenBank/DDBJ databases">
        <title>Novel species isolated from a subtropical stream in China.</title>
        <authorList>
            <person name="Lu H."/>
        </authorList>
    </citation>
    <scope>NUCLEOTIDE SEQUENCE [LARGE SCALE GENOMIC DNA]</scope>
    <source>
        <strain evidence="3 4">FT25W</strain>
    </source>
</reference>
<dbReference type="Proteomes" id="UP000481037">
    <property type="component" value="Unassembled WGS sequence"/>
</dbReference>
<dbReference type="InterPro" id="IPR010131">
    <property type="entry name" value="MdtP/NodT-like"/>
</dbReference>
<dbReference type="AlphaFoldDB" id="A0A6L5QLY0"/>
<evidence type="ECO:0000256" key="2">
    <source>
        <dbReference type="SAM" id="SignalP"/>
    </source>
</evidence>
<dbReference type="PANTHER" id="PTHR30203:SF24">
    <property type="entry name" value="BLR4935 PROTEIN"/>
    <property type="match status" value="1"/>
</dbReference>
<dbReference type="SUPFAM" id="SSF56954">
    <property type="entry name" value="Outer membrane efflux proteins (OEP)"/>
    <property type="match status" value="1"/>
</dbReference>
<dbReference type="Pfam" id="PF02321">
    <property type="entry name" value="OEP"/>
    <property type="match status" value="1"/>
</dbReference>
<comment type="caution">
    <text evidence="3">The sequence shown here is derived from an EMBL/GenBank/DDBJ whole genome shotgun (WGS) entry which is preliminary data.</text>
</comment>
<protein>
    <submittedName>
        <fullName evidence="3">RND transporter</fullName>
    </submittedName>
</protein>
<comment type="similarity">
    <text evidence="1">Belongs to the outer membrane factor (OMF) (TC 1.B.17) family.</text>
</comment>
<sequence>MTSLYKLAGGASLLVLLGGCASPSGDGGFGAVAGVSEQRTGVSASVAGRLPRNEDDARALAAVIGKKLEQPLAADDAVQVALLNNRGLQATYWSLGVAEADLVQAGRLQNPVLDFKRTHGGGEVGVERTLTFNLVGLITAPMASRIEGRRFEQTKLLVSNEALKVAADTRRAWVEAVAASQVSDYAKQVEASAQASAELAERMRKAGNWSSLDMAREQAYHAQTVADVTHAQKAAVAAREKLTRLLGLSGEQATAYRLPDHLPDLPAAPRALADIEQIAVNERLDIQAARLDTEQTASTLGLTRTTRFINVLDLGAVRNTDGPAATRGYELTLEIPLFDWGSARVARAEATYMQSVNQLAQAAVNARSEARESYADYRTSYDLAHHYRDQVLPLRKQISEQTLLRYNGMLMSVFELLADAREQSAAVSGYIGALKDYWTAQANLDAALGGNLTKNKGVQP</sequence>
<accession>A0A6L5QLY0</accession>
<dbReference type="RefSeq" id="WP_154367896.1">
    <property type="nucleotide sequence ID" value="NZ_WKJM01000019.1"/>
</dbReference>
<dbReference type="PANTHER" id="PTHR30203">
    <property type="entry name" value="OUTER MEMBRANE CATION EFFLUX PROTEIN"/>
    <property type="match status" value="1"/>
</dbReference>
<dbReference type="PROSITE" id="PS51257">
    <property type="entry name" value="PROKAR_LIPOPROTEIN"/>
    <property type="match status" value="1"/>
</dbReference>